<feature type="domain" description="RDD" evidence="6">
    <location>
        <begin position="19"/>
        <end position="155"/>
    </location>
</feature>
<feature type="transmembrane region" description="Helical" evidence="5">
    <location>
        <begin position="38"/>
        <end position="59"/>
    </location>
</feature>
<evidence type="ECO:0000256" key="3">
    <source>
        <dbReference type="ARBA" id="ARBA00022989"/>
    </source>
</evidence>
<comment type="subcellular location">
    <subcellularLocation>
        <location evidence="1">Membrane</location>
        <topology evidence="1">Multi-pass membrane protein</topology>
    </subcellularLocation>
</comment>
<protein>
    <recommendedName>
        <fullName evidence="6">RDD domain-containing protein</fullName>
    </recommendedName>
</protein>
<dbReference type="InterPro" id="IPR010432">
    <property type="entry name" value="RDD"/>
</dbReference>
<evidence type="ECO:0000256" key="2">
    <source>
        <dbReference type="ARBA" id="ARBA00022692"/>
    </source>
</evidence>
<feature type="transmembrane region" description="Helical" evidence="5">
    <location>
        <begin position="65"/>
        <end position="88"/>
    </location>
</feature>
<evidence type="ECO:0000313" key="8">
    <source>
        <dbReference type="Proteomes" id="UP000092971"/>
    </source>
</evidence>
<reference evidence="7 8" key="1">
    <citation type="submission" date="2016-02" db="EMBL/GenBank/DDBJ databases">
        <title>Comparison of Clostridium stercorarium subspecies using comparative genomics and transcriptomics.</title>
        <authorList>
            <person name="Schellenberg J."/>
            <person name="Thallinger G."/>
            <person name="Levin D.B."/>
            <person name="Zhang X."/>
            <person name="Alvare G."/>
            <person name="Fristensky B."/>
            <person name="Sparling R."/>
        </authorList>
    </citation>
    <scope>NUCLEOTIDE SEQUENCE [LARGE SCALE GENOMIC DNA]</scope>
    <source>
        <strain evidence="7 8">DSM 2910</strain>
    </source>
</reference>
<dbReference type="Pfam" id="PF06271">
    <property type="entry name" value="RDD"/>
    <property type="match status" value="1"/>
</dbReference>
<dbReference type="AlphaFoldDB" id="A0A1B1YBE4"/>
<keyword evidence="2 5" id="KW-0812">Transmembrane</keyword>
<feature type="transmembrane region" description="Helical" evidence="5">
    <location>
        <begin position="125"/>
        <end position="142"/>
    </location>
</feature>
<evidence type="ECO:0000256" key="5">
    <source>
        <dbReference type="SAM" id="Phobius"/>
    </source>
</evidence>
<proteinExistence type="predicted"/>
<feature type="transmembrane region" description="Helical" evidence="5">
    <location>
        <begin position="100"/>
        <end position="119"/>
    </location>
</feature>
<dbReference type="RefSeq" id="WP_034843342.1">
    <property type="nucleotide sequence ID" value="NZ_CP014672.1"/>
</dbReference>
<evidence type="ECO:0000313" key="7">
    <source>
        <dbReference type="EMBL" id="ANW98107.1"/>
    </source>
</evidence>
<keyword evidence="3 5" id="KW-1133">Transmembrane helix</keyword>
<dbReference type="PANTHER" id="PTHR38480">
    <property type="entry name" value="SLR0254 PROTEIN"/>
    <property type="match status" value="1"/>
</dbReference>
<dbReference type="GO" id="GO:0016020">
    <property type="term" value="C:membrane"/>
    <property type="evidence" value="ECO:0007669"/>
    <property type="project" value="UniProtKB-SubCell"/>
</dbReference>
<gene>
    <name evidence="7" type="ORF">CSTERTH_03135</name>
</gene>
<organism evidence="7 8">
    <name type="scientific">Thermoclostridium stercorarium subsp. thermolacticum DSM 2910</name>
    <dbReference type="NCBI Taxonomy" id="1121336"/>
    <lineage>
        <taxon>Bacteria</taxon>
        <taxon>Bacillati</taxon>
        <taxon>Bacillota</taxon>
        <taxon>Clostridia</taxon>
        <taxon>Eubacteriales</taxon>
        <taxon>Oscillospiraceae</taxon>
        <taxon>Thermoclostridium</taxon>
    </lineage>
</organism>
<dbReference type="EMBL" id="CP014672">
    <property type="protein sequence ID" value="ANW98107.1"/>
    <property type="molecule type" value="Genomic_DNA"/>
</dbReference>
<evidence type="ECO:0000256" key="1">
    <source>
        <dbReference type="ARBA" id="ARBA00004141"/>
    </source>
</evidence>
<evidence type="ECO:0000259" key="6">
    <source>
        <dbReference type="Pfam" id="PF06271"/>
    </source>
</evidence>
<evidence type="ECO:0000256" key="4">
    <source>
        <dbReference type="ARBA" id="ARBA00023136"/>
    </source>
</evidence>
<dbReference type="PANTHER" id="PTHR38480:SF1">
    <property type="entry name" value="SLR0254 PROTEIN"/>
    <property type="match status" value="1"/>
</dbReference>
<sequence>MRNVYHVKTPENVTLEYELAGIGSRGVAVIIDTLIQNFLLLMIALMILPALDNGSFFLIRSGENTLYIVIAILLMFIVQFGYFLLFEFFMKGATPGKRIVGLKVIMANGEPVTFTAVVIRNLLRIGDMLPGIYGVGILSVFLNKRYMRVGDLAANTVVIKENKRNIGFLSIRRNEPGQSSVSISHREEALLMEYAERIRDMKNPLDSAILEYRLYRYFYGKLGVLPNLPEKYNAKIYLRYLLDLIGIPQT</sequence>
<name>A0A1B1YBE4_THEST</name>
<accession>A0A1B1YBE4</accession>
<dbReference type="Proteomes" id="UP000092971">
    <property type="component" value="Chromosome"/>
</dbReference>
<dbReference type="OrthoDB" id="9787732at2"/>
<keyword evidence="4 5" id="KW-0472">Membrane</keyword>